<keyword evidence="3" id="KW-1185">Reference proteome</keyword>
<feature type="region of interest" description="Disordered" evidence="1">
    <location>
        <begin position="105"/>
        <end position="154"/>
    </location>
</feature>
<organism evidence="2 3">
    <name type="scientific">Trichonephila clavipes</name>
    <name type="common">Golden silk orbweaver</name>
    <name type="synonym">Nephila clavipes</name>
    <dbReference type="NCBI Taxonomy" id="2585209"/>
    <lineage>
        <taxon>Eukaryota</taxon>
        <taxon>Metazoa</taxon>
        <taxon>Ecdysozoa</taxon>
        <taxon>Arthropoda</taxon>
        <taxon>Chelicerata</taxon>
        <taxon>Arachnida</taxon>
        <taxon>Araneae</taxon>
        <taxon>Araneomorphae</taxon>
        <taxon>Entelegynae</taxon>
        <taxon>Araneoidea</taxon>
        <taxon>Nephilidae</taxon>
        <taxon>Trichonephila</taxon>
    </lineage>
</organism>
<name>A0A8X6VCW8_TRICX</name>
<dbReference type="Proteomes" id="UP000887159">
    <property type="component" value="Unassembled WGS sequence"/>
</dbReference>
<reference evidence="2" key="1">
    <citation type="submission" date="2020-08" db="EMBL/GenBank/DDBJ databases">
        <title>Multicomponent nature underlies the extraordinary mechanical properties of spider dragline silk.</title>
        <authorList>
            <person name="Kono N."/>
            <person name="Nakamura H."/>
            <person name="Mori M."/>
            <person name="Yoshida Y."/>
            <person name="Ohtoshi R."/>
            <person name="Malay A.D."/>
            <person name="Moran D.A.P."/>
            <person name="Tomita M."/>
            <person name="Numata K."/>
            <person name="Arakawa K."/>
        </authorList>
    </citation>
    <scope>NUCLEOTIDE SEQUENCE</scope>
</reference>
<evidence type="ECO:0000256" key="1">
    <source>
        <dbReference type="SAM" id="MobiDB-lite"/>
    </source>
</evidence>
<gene>
    <name evidence="2" type="ORF">TNCV_1172521</name>
</gene>
<evidence type="ECO:0000313" key="3">
    <source>
        <dbReference type="Proteomes" id="UP000887159"/>
    </source>
</evidence>
<comment type="caution">
    <text evidence="2">The sequence shown here is derived from an EMBL/GenBank/DDBJ whole genome shotgun (WGS) entry which is preliminary data.</text>
</comment>
<protein>
    <submittedName>
        <fullName evidence="2">Uncharacterized protein</fullName>
    </submittedName>
</protein>
<sequence length="154" mass="17154">MTAAHLDECSALNDLNCIVKRLLGAPGCPVDKPAELEACGEKALPHKTVTRRVTAFLSGRNETVYLQLTGRPSIPQDQIDILSSLLSLDCPWTVQDLPLEDYNQSEKNQWTRGPPPHPCMHRRSQSSIGAPHNEEVSEREENCFSLDSNHIPEE</sequence>
<proteinExistence type="predicted"/>
<evidence type="ECO:0000313" key="2">
    <source>
        <dbReference type="EMBL" id="GFY03293.1"/>
    </source>
</evidence>
<dbReference type="AlphaFoldDB" id="A0A8X6VCW8"/>
<accession>A0A8X6VCW8</accession>
<feature type="compositionally biased region" description="Basic and acidic residues" evidence="1">
    <location>
        <begin position="132"/>
        <end position="142"/>
    </location>
</feature>
<dbReference type="EMBL" id="BMAU01021236">
    <property type="protein sequence ID" value="GFY03293.1"/>
    <property type="molecule type" value="Genomic_DNA"/>
</dbReference>